<feature type="domain" description="BURP" evidence="3">
    <location>
        <begin position="121"/>
        <end position="330"/>
    </location>
</feature>
<evidence type="ECO:0000256" key="1">
    <source>
        <dbReference type="SAM" id="MobiDB-lite"/>
    </source>
</evidence>
<sequence>MDSRYLPMLFFVNLMLVTAHAALSPQLYWKMMLPNTPMPKSIKEFVKHGEYLGHMQKETIDDQNARIMMWGKSTGKQLQDKALLHDDTKESESQSDAAIAHHPKKRPEMNHQIDDVKVDLIFFEDGLSPGTKMDAHFNKTEYRKPLLPRQVAQRIPFSSEKINEILQILSVKPNSEMANAAETQIRICEGPPRIGDEKFCATSLESMLDYVISRLGNNLRAFATYAEKEGKPQKFLVKNGVKTLAEGNVIACHLMDYPYAVFFCHHLEKTTTHFMPLEGEDGTRVQAVVVCHRDTSFWDPDNMELQALKVRPGDCPVCHIFPEVHVVFTK</sequence>
<organism evidence="4 5">
    <name type="scientific">Abrus precatorius</name>
    <name type="common">Indian licorice</name>
    <name type="synonym">Glycine abrus</name>
    <dbReference type="NCBI Taxonomy" id="3816"/>
    <lineage>
        <taxon>Eukaryota</taxon>
        <taxon>Viridiplantae</taxon>
        <taxon>Streptophyta</taxon>
        <taxon>Embryophyta</taxon>
        <taxon>Tracheophyta</taxon>
        <taxon>Spermatophyta</taxon>
        <taxon>Magnoliopsida</taxon>
        <taxon>eudicotyledons</taxon>
        <taxon>Gunneridae</taxon>
        <taxon>Pentapetalae</taxon>
        <taxon>rosids</taxon>
        <taxon>fabids</taxon>
        <taxon>Fabales</taxon>
        <taxon>Fabaceae</taxon>
        <taxon>Papilionoideae</taxon>
        <taxon>50 kb inversion clade</taxon>
        <taxon>NPAAA clade</taxon>
        <taxon>indigoferoid/millettioid clade</taxon>
        <taxon>Abreae</taxon>
        <taxon>Abrus</taxon>
    </lineage>
</organism>
<dbReference type="InterPro" id="IPR004873">
    <property type="entry name" value="BURP_dom"/>
</dbReference>
<protein>
    <submittedName>
        <fullName evidence="5">BURP domain-containing protein 3-like</fullName>
    </submittedName>
</protein>
<dbReference type="PANTHER" id="PTHR31236:SF2">
    <property type="entry name" value="BURP DOMAIN PROTEIN RD22"/>
    <property type="match status" value="1"/>
</dbReference>
<evidence type="ECO:0000313" key="5">
    <source>
        <dbReference type="RefSeq" id="XP_027337727.1"/>
    </source>
</evidence>
<reference evidence="4" key="1">
    <citation type="journal article" date="2019" name="Toxins">
        <title>Detection of Abrin-Like and Prepropulchellin-Like Toxin Genes and Transcripts Using Whole Genome Sequencing and Full-Length Transcript Sequencing of Abrus precatorius.</title>
        <authorList>
            <person name="Hovde B.T."/>
            <person name="Daligault H.E."/>
            <person name="Hanschen E.R."/>
            <person name="Kunde Y.A."/>
            <person name="Johnson M.B."/>
            <person name="Starkenburg S.R."/>
            <person name="Johnson S.L."/>
        </authorList>
    </citation>
    <scope>NUCLEOTIDE SEQUENCE [LARGE SCALE GENOMIC DNA]</scope>
</reference>
<dbReference type="PROSITE" id="PS51277">
    <property type="entry name" value="BURP"/>
    <property type="match status" value="1"/>
</dbReference>
<evidence type="ECO:0000313" key="4">
    <source>
        <dbReference type="Proteomes" id="UP000694853"/>
    </source>
</evidence>
<evidence type="ECO:0000256" key="2">
    <source>
        <dbReference type="SAM" id="SignalP"/>
    </source>
</evidence>
<dbReference type="InterPro" id="IPR044816">
    <property type="entry name" value="BURP"/>
</dbReference>
<feature type="signal peptide" evidence="2">
    <location>
        <begin position="1"/>
        <end position="21"/>
    </location>
</feature>
<accession>A0A8B8K1S1</accession>
<feature type="region of interest" description="Disordered" evidence="1">
    <location>
        <begin position="84"/>
        <end position="110"/>
    </location>
</feature>
<reference evidence="5" key="2">
    <citation type="submission" date="2025-08" db="UniProtKB">
        <authorList>
            <consortium name="RefSeq"/>
        </authorList>
    </citation>
    <scope>IDENTIFICATION</scope>
    <source>
        <tissue evidence="5">Young leaves</tissue>
    </source>
</reference>
<dbReference type="SMART" id="SM01045">
    <property type="entry name" value="BURP"/>
    <property type="match status" value="1"/>
</dbReference>
<feature type="chain" id="PRO_5034805084" evidence="2">
    <location>
        <begin position="22"/>
        <end position="330"/>
    </location>
</feature>
<dbReference type="RefSeq" id="XP_027337727.1">
    <property type="nucleotide sequence ID" value="XM_027481926.1"/>
</dbReference>
<dbReference type="Proteomes" id="UP000694853">
    <property type="component" value="Unplaced"/>
</dbReference>
<proteinExistence type="predicted"/>
<dbReference type="KEGG" id="aprc:113851440"/>
<dbReference type="OrthoDB" id="654134at2759"/>
<dbReference type="AlphaFoldDB" id="A0A8B8K1S1"/>
<evidence type="ECO:0000259" key="3">
    <source>
        <dbReference type="PROSITE" id="PS51277"/>
    </source>
</evidence>
<keyword evidence="4" id="KW-1185">Reference proteome</keyword>
<dbReference type="PANTHER" id="PTHR31236">
    <property type="entry name" value="BURP DOMAIN PROTEIN USPL1-LIKE"/>
    <property type="match status" value="1"/>
</dbReference>
<keyword evidence="2" id="KW-0732">Signal</keyword>
<gene>
    <name evidence="5" type="primary">LOC113851440</name>
</gene>
<dbReference type="GeneID" id="113851440"/>
<dbReference type="Pfam" id="PF03181">
    <property type="entry name" value="BURP"/>
    <property type="match status" value="1"/>
</dbReference>
<name>A0A8B8K1S1_ABRPR</name>